<evidence type="ECO:0008006" key="3">
    <source>
        <dbReference type="Google" id="ProtNLM"/>
    </source>
</evidence>
<dbReference type="AlphaFoldDB" id="A0AAD6ZAF7"/>
<gene>
    <name evidence="1" type="ORF">DFH08DRAFT_943196</name>
</gene>
<organism evidence="1 2">
    <name type="scientific">Mycena albidolilacea</name>
    <dbReference type="NCBI Taxonomy" id="1033008"/>
    <lineage>
        <taxon>Eukaryota</taxon>
        <taxon>Fungi</taxon>
        <taxon>Dikarya</taxon>
        <taxon>Basidiomycota</taxon>
        <taxon>Agaricomycotina</taxon>
        <taxon>Agaricomycetes</taxon>
        <taxon>Agaricomycetidae</taxon>
        <taxon>Agaricales</taxon>
        <taxon>Marasmiineae</taxon>
        <taxon>Mycenaceae</taxon>
        <taxon>Mycena</taxon>
    </lineage>
</organism>
<name>A0AAD6ZAF7_9AGAR</name>
<evidence type="ECO:0000313" key="2">
    <source>
        <dbReference type="Proteomes" id="UP001218218"/>
    </source>
</evidence>
<comment type="caution">
    <text evidence="1">The sequence shown here is derived from an EMBL/GenBank/DDBJ whole genome shotgun (WGS) entry which is preliminary data.</text>
</comment>
<sequence length="712" mass="79476">MPTTVLPDYEEHNICDAKDSEVILSPISRLPPEILADIFVRCVPVSIGRLRTSLIWLNIPKVSTLWRDVALGCPEFWSTLVVLRPKWTPVFLARSKTVPLVVRADVRKLDASGDQRLDTILLDNISRLGTLEVRSPQGYIVGFLYGDLEYAGAAPQLQSLKVVNTDEFGDGLWLPMDLFRRSKTVEESDKARMQSDLCLHLEGCAFPWDSAWYSHLTHLHLENINSVKRPTMETLLTILVGSPALQTLTLIHCCPTTSDGFPVDLTHLTALTIRSTFMPTCTEILKCLILPPSATFNISYNIKTFHETDTSVASLITDFSRTSRTMYDTVRIIHKDGFVYSLLDSARPWWSRRFKIEGKSCQPYPSLCDATRALLNALDFSTVTTLHLHGMQGTLPPPSTHLSVRDTTTGALWAAFAHRLHRVRTLHLHRTVPAEFLDFLLTQAMFVLGLTHWNYEAYGLGVRGPDGRPVHAWAGLQRICLHGLDLGEVGPRWLEPLRVTRAEMLRALLWARREGGARIWQVEIEECENVLSGDLRHLGVFADVVYDGKGHKVVEKDEGYASLRAYSIGVLARMVERDEDATKSCREPKAAAAPIGRAFTPARGRVKKRIGERNTGPRVMLSIDVSRKISSAGGIVYSWARSHTESASAAHCVVFDYTRGTLEISQWAHGRRVASRADIAARVKESWGAESGLLVMGVSDGNGAREHLVWAH</sequence>
<keyword evidence="2" id="KW-1185">Reference proteome</keyword>
<protein>
    <recommendedName>
        <fullName evidence="3">F-box domain-containing protein</fullName>
    </recommendedName>
</protein>
<evidence type="ECO:0000313" key="1">
    <source>
        <dbReference type="EMBL" id="KAJ7314618.1"/>
    </source>
</evidence>
<dbReference type="SUPFAM" id="SSF52047">
    <property type="entry name" value="RNI-like"/>
    <property type="match status" value="1"/>
</dbReference>
<accession>A0AAD6ZAF7</accession>
<dbReference type="Proteomes" id="UP001218218">
    <property type="component" value="Unassembled WGS sequence"/>
</dbReference>
<reference evidence="1" key="1">
    <citation type="submission" date="2023-03" db="EMBL/GenBank/DDBJ databases">
        <title>Massive genome expansion in bonnet fungi (Mycena s.s.) driven by repeated elements and novel gene families across ecological guilds.</title>
        <authorList>
            <consortium name="Lawrence Berkeley National Laboratory"/>
            <person name="Harder C.B."/>
            <person name="Miyauchi S."/>
            <person name="Viragh M."/>
            <person name="Kuo A."/>
            <person name="Thoen E."/>
            <person name="Andreopoulos B."/>
            <person name="Lu D."/>
            <person name="Skrede I."/>
            <person name="Drula E."/>
            <person name="Henrissat B."/>
            <person name="Morin E."/>
            <person name="Kohler A."/>
            <person name="Barry K."/>
            <person name="LaButti K."/>
            <person name="Morin E."/>
            <person name="Salamov A."/>
            <person name="Lipzen A."/>
            <person name="Mereny Z."/>
            <person name="Hegedus B."/>
            <person name="Baldrian P."/>
            <person name="Stursova M."/>
            <person name="Weitz H."/>
            <person name="Taylor A."/>
            <person name="Grigoriev I.V."/>
            <person name="Nagy L.G."/>
            <person name="Martin F."/>
            <person name="Kauserud H."/>
        </authorList>
    </citation>
    <scope>NUCLEOTIDE SEQUENCE</scope>
    <source>
        <strain evidence="1">CBHHK002</strain>
    </source>
</reference>
<dbReference type="EMBL" id="JARIHO010000066">
    <property type="protein sequence ID" value="KAJ7314618.1"/>
    <property type="molecule type" value="Genomic_DNA"/>
</dbReference>
<proteinExistence type="predicted"/>